<dbReference type="InterPro" id="IPR052572">
    <property type="entry name" value="UPF0153_domain"/>
</dbReference>
<dbReference type="AlphaFoldDB" id="A0AAW4KU76"/>
<dbReference type="PANTHER" id="PTHR36931:SF1">
    <property type="entry name" value="UPF0153 PROTEIN YEIW"/>
    <property type="match status" value="1"/>
</dbReference>
<dbReference type="Pfam" id="PF03692">
    <property type="entry name" value="CxxCxxCC"/>
    <property type="match status" value="1"/>
</dbReference>
<sequence length="58" mass="6168">MKCREGCGACCIAPSISSPLPGMPQGKPAGVRCVHLSAEQLCQLFGQPQRPAVCRDRK</sequence>
<evidence type="ECO:0000313" key="1">
    <source>
        <dbReference type="EMBL" id="MBS7673106.1"/>
    </source>
</evidence>
<protein>
    <submittedName>
        <fullName evidence="1">YkgJ family cysteine cluster protein</fullName>
    </submittedName>
</protein>
<gene>
    <name evidence="1" type="ORF">KIN13_06625</name>
</gene>
<feature type="non-terminal residue" evidence="1">
    <location>
        <position position="58"/>
    </location>
</feature>
<proteinExistence type="predicted"/>
<organism evidence="1 2">
    <name type="scientific">Vibrio cholerae</name>
    <dbReference type="NCBI Taxonomy" id="666"/>
    <lineage>
        <taxon>Bacteria</taxon>
        <taxon>Pseudomonadati</taxon>
        <taxon>Pseudomonadota</taxon>
        <taxon>Gammaproteobacteria</taxon>
        <taxon>Vibrionales</taxon>
        <taxon>Vibrionaceae</taxon>
        <taxon>Vibrio</taxon>
    </lineage>
</organism>
<dbReference type="EMBL" id="JAHBND010000349">
    <property type="protein sequence ID" value="MBS7673106.1"/>
    <property type="molecule type" value="Genomic_DNA"/>
</dbReference>
<reference evidence="1" key="1">
    <citation type="submission" date="2021-05" db="EMBL/GenBank/DDBJ databases">
        <authorList>
            <person name="Stine C."/>
        </authorList>
    </citation>
    <scope>NUCLEOTIDE SEQUENCE</scope>
    <source>
        <strain evidence="1">TDS0091212</strain>
    </source>
</reference>
<comment type="caution">
    <text evidence="1">The sequence shown here is derived from an EMBL/GenBank/DDBJ whole genome shotgun (WGS) entry which is preliminary data.</text>
</comment>
<dbReference type="PANTHER" id="PTHR36931">
    <property type="entry name" value="UPF0153 PROTEIN YEIW"/>
    <property type="match status" value="1"/>
</dbReference>
<accession>A0AAW4KU76</accession>
<evidence type="ECO:0000313" key="2">
    <source>
        <dbReference type="Proteomes" id="UP001196338"/>
    </source>
</evidence>
<dbReference type="InterPro" id="IPR005358">
    <property type="entry name" value="Puta_zinc/iron-chelating_dom"/>
</dbReference>
<name>A0AAW4KU76_VIBCL</name>
<dbReference type="RefSeq" id="WP_213420917.1">
    <property type="nucleotide sequence ID" value="NZ_JAHBND010000349.1"/>
</dbReference>
<dbReference type="Proteomes" id="UP001196338">
    <property type="component" value="Unassembled WGS sequence"/>
</dbReference>
<reference evidence="1" key="2">
    <citation type="submission" date="2023-08" db="EMBL/GenBank/DDBJ databases">
        <title>Vibrio cholerae Outbreaks in Tanzania Exemplify Founder Flush: Simultaneous Increases in Population Size and Genetic Diversity.</title>
        <authorList>
            <person name="Debes A.K."/>
            <person name="Mohammed A."/>
            <person name="Maseke I."/>
            <person name="Almeida M."/>
            <person name="Li S."/>
            <person name="Matimba H."/>
            <person name="Joachim A."/>
            <person name="Mizinduko M."/>
            <person name="Nyanga S."/>
            <person name="Kelly M."/>
            <person name="Kachwamba Y."/>
            <person name="Schaffer A.M."/>
            <person name="Nyanga A.S."/>
            <person name="Mghamba J."/>
            <person name="Mosha F.S."/>
            <person name="Sack D.A."/>
            <person name="Stine O.C."/>
        </authorList>
    </citation>
    <scope>NUCLEOTIDE SEQUENCE</scope>
    <source>
        <strain evidence="1">TDS0091212</strain>
    </source>
</reference>